<dbReference type="PANTHER" id="PTHR23346:SF19">
    <property type="entry name" value="PROTEASOME ADAPTER AND SCAFFOLD PROTEIN ECM29"/>
    <property type="match status" value="1"/>
</dbReference>
<reference evidence="8" key="1">
    <citation type="submission" date="2023-07" db="EMBL/GenBank/DDBJ databases">
        <title>draft genome sequence of fig (Ficus carica).</title>
        <authorList>
            <person name="Takahashi T."/>
            <person name="Nishimura K."/>
        </authorList>
    </citation>
    <scope>NUCLEOTIDE SEQUENCE</scope>
</reference>
<dbReference type="InterPro" id="IPR055443">
    <property type="entry name" value="HEAT_ECM29"/>
</dbReference>
<feature type="domain" description="Proteasome component Ecm29 N-terminal" evidence="5">
    <location>
        <begin position="8"/>
        <end position="170"/>
    </location>
</feature>
<keyword evidence="2" id="KW-0963">Cytoplasm</keyword>
<dbReference type="PANTHER" id="PTHR23346">
    <property type="entry name" value="TRANSLATIONAL ACTIVATOR GCN1-RELATED"/>
    <property type="match status" value="1"/>
</dbReference>
<comment type="subcellular location">
    <subcellularLocation>
        <location evidence="1">Cytoplasm</location>
    </subcellularLocation>
</comment>
<dbReference type="SUPFAM" id="SSF48371">
    <property type="entry name" value="ARM repeat"/>
    <property type="match status" value="2"/>
</dbReference>
<comment type="caution">
    <text evidence="8">The sequence shown here is derived from an EMBL/GenBank/DDBJ whole genome shotgun (WGS) entry which is preliminary data.</text>
</comment>
<dbReference type="Pfam" id="PF23702">
    <property type="entry name" value="ARM_ECM29"/>
    <property type="match status" value="1"/>
</dbReference>
<dbReference type="Pfam" id="PF24492">
    <property type="entry name" value="HEAT_ECM29"/>
    <property type="match status" value="1"/>
</dbReference>
<feature type="domain" description="Proteasome adapter and scaffold protein ECM29 HEAT-repeat" evidence="7">
    <location>
        <begin position="908"/>
        <end position="1065"/>
    </location>
</feature>
<keyword evidence="4" id="KW-0647">Proteasome</keyword>
<dbReference type="Pfam" id="PF23731">
    <property type="entry name" value="ARM_ECM29_C"/>
    <property type="match status" value="1"/>
</dbReference>
<dbReference type="Gene3D" id="1.25.10.10">
    <property type="entry name" value="Leucine-rich Repeat Variant"/>
    <property type="match status" value="3"/>
</dbReference>
<evidence type="ECO:0000313" key="9">
    <source>
        <dbReference type="Proteomes" id="UP001187192"/>
    </source>
</evidence>
<dbReference type="EMBL" id="BTGU01000024">
    <property type="protein sequence ID" value="GMN47159.1"/>
    <property type="molecule type" value="Genomic_DNA"/>
</dbReference>
<protein>
    <recommendedName>
        <fullName evidence="10">ARM repeat superfamily protein</fullName>
    </recommendedName>
</protein>
<dbReference type="Pfam" id="PF13001">
    <property type="entry name" value="ECM29_N"/>
    <property type="match status" value="1"/>
</dbReference>
<evidence type="ECO:0000259" key="7">
    <source>
        <dbReference type="Pfam" id="PF24492"/>
    </source>
</evidence>
<sequence>MEFTVWSQINQLKLMAPVILNAILKSLDSYPNLESDATARDTKTFAFQAIGLLAQRMPQLFRDKIDMAVRLFGALKVEPQSLRFIIQEATISLSTAYKLFLRIISHKPCTNTDLPFEHQGAPETVLKDLEMLLLKSSQEEQSEARYCAVRWATSLFDLQHCPSRFICMLGAADSSLDIREVALEGLFLLKGDGLSMTEKSDLQYPKLGVMLDYILGQQPKLLDSTETREQRLLFPSKTYVVMIKFLLKCFQSELEQNKSIDGLPVFRSAVENMCFLLEHAMSYEGSVELHANASKTLIAIGSCVPEMIASHYARKVPWIKQLLSHVDLDTRESAARLLGIASSNLPIDASSAIISELIASVSGTQKLRFETQHGALCAIGYVAAECMSKTTSIPKTLFQSTLKFLVDVVNSETAPLASVAMQALGHIALRVPLPSLIVDSSSVEILTILREKLSKLLSTDDIKAIQKIVIAIGHIGVEETSISCLNLALDLIFSLCRSKVEDVLFAAGEALSFLWGGVPVTADVILKTNYSTLSMSSNFLMGDVNLSLSKYSTNGTKASSEEYHSTVRDVITRKLFDELLYSSRKEERCAGTVWLLSITMYCGHHPAIQKMLPEIQEAFSHLLGEQNELTQELASQGMSIVYELGDESMKKNLVNALLVEDTEVFQEGAIGEGLNGGKLSTYKELCNLANEMGQPDLIYKFMDLANHQASLNSKRGAAFGFSKIAKQAGDVLKPHLRSLIPRLVRYQYDPDKNVQDAMSHIWKSLVEDSKKTIDEYFDVIIDDLLIQSGSRLWRSREASCLALGDIIQGRRFDQVGKHLKKLWLVAFRAMDDIKETVRNSGEKLCRAVTSLTIRLCDVTLTDISHASQAMDIVLPVLLGEGILSKVDSIRKASIAVVMKLAKGAGIALRPHLSDLVCCMLESLSSLEDQGLNYVELHAANVEIQTEKLENLRISIAKGSPMWETLDLSLNIVDTESLDQLVPRLAQLVRSGVGLNTRVGVANFISLLVQKVGVDIKSYTSMLLKLLFPVVKEEKSGAAKRAFASACAIVLKYAATSQAEKLIEDTLALHTGDRNAQIACAILLKSYSSMASDVLSGYHASVIPVIFLSRFEDDKHVFGMFEELWEENTSGERIALQLYLGEVVSLICESIASSSWSSKKKSGKAICKLGEVLGESLDSHHHVLLQAVMKEIPGRLWEGKEALLDAIGALSKSCHKAISSYDPAIPHAILSVISSACTKKVKKYREAALSCLEQVVRAFGHPEFFNSTFPLLFEMCNSAAPNRSGKATLSSDAKAELDDVEETTVPNDKVLECLTSCIHVAHANDILEQQENLIHLLITSLSPGFPWTVKISAFSVIRELCSKLHKVLDDSKETSTHPKMASLVQKLYESVSRKVVDCLHTVKIAQVHISASDCLLETFKLYGDLPSVYRTVNVELDDEVLHVYEMEKNGEAKTLLKTCVDVLENLKPHHVQET</sequence>
<dbReference type="InterPro" id="IPR024372">
    <property type="entry name" value="Ecm29_N"/>
</dbReference>
<evidence type="ECO:0000256" key="3">
    <source>
        <dbReference type="ARBA" id="ARBA00022737"/>
    </source>
</evidence>
<dbReference type="InterPro" id="IPR016024">
    <property type="entry name" value="ARM-type_fold"/>
</dbReference>
<name>A0AA88A065_FICCA</name>
<organism evidence="8 9">
    <name type="scientific">Ficus carica</name>
    <name type="common">Common fig</name>
    <dbReference type="NCBI Taxonomy" id="3494"/>
    <lineage>
        <taxon>Eukaryota</taxon>
        <taxon>Viridiplantae</taxon>
        <taxon>Streptophyta</taxon>
        <taxon>Embryophyta</taxon>
        <taxon>Tracheophyta</taxon>
        <taxon>Spermatophyta</taxon>
        <taxon>Magnoliopsida</taxon>
        <taxon>eudicotyledons</taxon>
        <taxon>Gunneridae</taxon>
        <taxon>Pentapetalae</taxon>
        <taxon>rosids</taxon>
        <taxon>fabids</taxon>
        <taxon>Rosales</taxon>
        <taxon>Moraceae</taxon>
        <taxon>Ficeae</taxon>
        <taxon>Ficus</taxon>
    </lineage>
</organism>
<evidence type="ECO:0000256" key="2">
    <source>
        <dbReference type="ARBA" id="ARBA00022490"/>
    </source>
</evidence>
<evidence type="ECO:0000259" key="6">
    <source>
        <dbReference type="Pfam" id="PF23702"/>
    </source>
</evidence>
<evidence type="ECO:0008006" key="10">
    <source>
        <dbReference type="Google" id="ProtNLM"/>
    </source>
</evidence>
<accession>A0AA88A065</accession>
<evidence type="ECO:0000256" key="4">
    <source>
        <dbReference type="ARBA" id="ARBA00022942"/>
    </source>
</evidence>
<dbReference type="GO" id="GO:0043248">
    <property type="term" value="P:proteasome assembly"/>
    <property type="evidence" value="ECO:0007669"/>
    <property type="project" value="InterPro"/>
</dbReference>
<dbReference type="GO" id="GO:0000502">
    <property type="term" value="C:proteasome complex"/>
    <property type="evidence" value="ECO:0007669"/>
    <property type="project" value="UniProtKB-KW"/>
</dbReference>
<dbReference type="InterPro" id="IPR055444">
    <property type="entry name" value="ARM_ECM29"/>
</dbReference>
<evidence type="ECO:0000256" key="1">
    <source>
        <dbReference type="ARBA" id="ARBA00004496"/>
    </source>
</evidence>
<keyword evidence="3" id="KW-0677">Repeat</keyword>
<feature type="domain" description="ECM29 ARM-like repeats" evidence="6">
    <location>
        <begin position="296"/>
        <end position="396"/>
    </location>
</feature>
<dbReference type="GO" id="GO:0036503">
    <property type="term" value="P:ERAD pathway"/>
    <property type="evidence" value="ECO:0007669"/>
    <property type="project" value="TreeGrafter"/>
</dbReference>
<dbReference type="GO" id="GO:0005737">
    <property type="term" value="C:cytoplasm"/>
    <property type="evidence" value="ECO:0007669"/>
    <property type="project" value="UniProtKB-SubCell"/>
</dbReference>
<proteinExistence type="predicted"/>
<dbReference type="InterPro" id="IPR011989">
    <property type="entry name" value="ARM-like"/>
</dbReference>
<gene>
    <name evidence="8" type="ORF">TIFTF001_016326</name>
</gene>
<dbReference type="GO" id="GO:0060090">
    <property type="term" value="F:molecular adaptor activity"/>
    <property type="evidence" value="ECO:0007669"/>
    <property type="project" value="InterPro"/>
</dbReference>
<keyword evidence="9" id="KW-1185">Reference proteome</keyword>
<evidence type="ECO:0000259" key="5">
    <source>
        <dbReference type="Pfam" id="PF13001"/>
    </source>
</evidence>
<evidence type="ECO:0000313" key="8">
    <source>
        <dbReference type="EMBL" id="GMN47159.1"/>
    </source>
</evidence>
<dbReference type="Proteomes" id="UP001187192">
    <property type="component" value="Unassembled WGS sequence"/>
</dbReference>
<dbReference type="GO" id="GO:0005634">
    <property type="term" value="C:nucleus"/>
    <property type="evidence" value="ECO:0007669"/>
    <property type="project" value="TreeGrafter"/>
</dbReference>